<dbReference type="Gene3D" id="3.40.50.300">
    <property type="entry name" value="P-loop containing nucleotide triphosphate hydrolases"/>
    <property type="match status" value="1"/>
</dbReference>
<evidence type="ECO:0000313" key="3">
    <source>
        <dbReference type="EMBL" id="GJM64766.1"/>
    </source>
</evidence>
<dbReference type="GO" id="GO:0004519">
    <property type="term" value="F:endonuclease activity"/>
    <property type="evidence" value="ECO:0007669"/>
    <property type="project" value="InterPro"/>
</dbReference>
<dbReference type="GO" id="GO:0003677">
    <property type="term" value="F:DNA binding"/>
    <property type="evidence" value="ECO:0007669"/>
    <property type="project" value="InterPro"/>
</dbReference>
<dbReference type="Pfam" id="PF04471">
    <property type="entry name" value="Mrr_cat"/>
    <property type="match status" value="1"/>
</dbReference>
<dbReference type="Proteomes" id="UP001310022">
    <property type="component" value="Unassembled WGS sequence"/>
</dbReference>
<dbReference type="SUPFAM" id="SSF52540">
    <property type="entry name" value="P-loop containing nucleoside triphosphate hydrolases"/>
    <property type="match status" value="1"/>
</dbReference>
<evidence type="ECO:0008006" key="5">
    <source>
        <dbReference type="Google" id="ProtNLM"/>
    </source>
</evidence>
<evidence type="ECO:0000259" key="2">
    <source>
        <dbReference type="Pfam" id="PF20720"/>
    </source>
</evidence>
<keyword evidence="4" id="KW-1185">Reference proteome</keyword>
<dbReference type="EMBL" id="BQKE01000006">
    <property type="protein sequence ID" value="GJM64766.1"/>
    <property type="molecule type" value="Genomic_DNA"/>
</dbReference>
<organism evidence="3 4">
    <name type="scientific">Persicobacter diffluens</name>
    <dbReference type="NCBI Taxonomy" id="981"/>
    <lineage>
        <taxon>Bacteria</taxon>
        <taxon>Pseudomonadati</taxon>
        <taxon>Bacteroidota</taxon>
        <taxon>Cytophagia</taxon>
        <taxon>Cytophagales</taxon>
        <taxon>Persicobacteraceae</taxon>
        <taxon>Persicobacter</taxon>
    </lineage>
</organism>
<feature type="domain" description="Restriction endonuclease type IV Mrr" evidence="1">
    <location>
        <begin position="8"/>
        <end position="62"/>
    </location>
</feature>
<evidence type="ECO:0000259" key="1">
    <source>
        <dbReference type="Pfam" id="PF04471"/>
    </source>
</evidence>
<reference evidence="3 4" key="1">
    <citation type="submission" date="2021-12" db="EMBL/GenBank/DDBJ databases">
        <title>Genome sequencing of bacteria with rrn-lacking chromosome and rrn-plasmid.</title>
        <authorList>
            <person name="Anda M."/>
            <person name="Iwasaki W."/>
        </authorList>
    </citation>
    <scope>NUCLEOTIDE SEQUENCE [LARGE SCALE GENOMIC DNA]</scope>
    <source>
        <strain evidence="3 4">NBRC 15940</strain>
    </source>
</reference>
<comment type="caution">
    <text evidence="3">The sequence shown here is derived from an EMBL/GenBank/DDBJ whole genome shotgun (WGS) entry which is preliminary data.</text>
</comment>
<accession>A0AAN5APY1</accession>
<dbReference type="InterPro" id="IPR049050">
    <property type="entry name" value="nSTAND3"/>
</dbReference>
<feature type="domain" description="Novel STAND NTPase 3" evidence="2">
    <location>
        <begin position="176"/>
        <end position="334"/>
    </location>
</feature>
<proteinExistence type="predicted"/>
<dbReference type="InterPro" id="IPR007560">
    <property type="entry name" value="Restrct_endonuc_IV_Mrr"/>
</dbReference>
<dbReference type="Pfam" id="PF20720">
    <property type="entry name" value="nSTAND3"/>
    <property type="match status" value="1"/>
</dbReference>
<dbReference type="InterPro" id="IPR027417">
    <property type="entry name" value="P-loop_NTPase"/>
</dbReference>
<name>A0AAN5APY1_9BACT</name>
<protein>
    <recommendedName>
        <fullName evidence="5">Restriction endonuclease type IV Mrr domain-containing protein</fullName>
    </recommendedName>
</protein>
<sequence length="781" mass="92235">MNEYDFSTLNDKEFEKITLDLLNKKLGLTFQSFKKGKDKGIDLRYSSNTNNNKIIVQAKHYVGSSFAQLKHTLKNKEFEKVKKLQPLRYIVVTSLPLSAQEKDEIKLLIQPYIKTANDIYGKDDLNDLLRRFPEVEKSHFKLWFSSISILESIFNNAIEGRTKYHLESIQKKIKFYVATKQIKEANLILSKQKLLLITGQPGIGKTTLADMILFDRAKNGFKIYKVENIKEAEDVINIESEDKQLFYFDDFLGANYYEIISAQKTETQLTSFVERIKSTSNKYLILTTRTVILNHAIEKYEKISHSKIGNRQFEIKLTDYTQYEKALILYNHLFFNNVNHTLFNNLIEKRFYWKIIQHTNYTPRIIEFITDKSKIDCFSTSQYREYILSNLNNPKEIWRHSFNNQISYLDRCLLLTLFTFQRGVSEKCLIKAFEHRLNYEKTEHNQIITSDQFINSIKILLNGFISSLIIMNSKNERKYSFINPSLGDFLIGLVSDSYQERKSIISSVIYIEQLYHFSPERKLIPLEKELQIIIRKKIESNRLFFIKNTKGENKNREIVEIIYLLILYCPDINIDNLVLKYLQSLDLNLSIDVVQYKMEYLLMNIGDNSQSIKYIKENFISIIEALMCATTEAYDAMKIPDIFEMYDHAYLSYSESNKGYKKLIEVMGQVLEHEEEYLIDEKSNEIELEEEIDLIYEKIYSVEDDLKSVLFCSSEIDFEYECKIERSYWLNKIKENIEQTHLAEIESEEYQESYNKIASEKVNEVEEIDDLFCELEYKIGE</sequence>
<dbReference type="RefSeq" id="WP_338239820.1">
    <property type="nucleotide sequence ID" value="NZ_BQKE01000006.1"/>
</dbReference>
<dbReference type="AlphaFoldDB" id="A0AAN5APY1"/>
<evidence type="ECO:0000313" key="4">
    <source>
        <dbReference type="Proteomes" id="UP001310022"/>
    </source>
</evidence>
<gene>
    <name evidence="3" type="ORF">PEDI_53180</name>
</gene>
<dbReference type="GO" id="GO:0009307">
    <property type="term" value="P:DNA restriction-modification system"/>
    <property type="evidence" value="ECO:0007669"/>
    <property type="project" value="InterPro"/>
</dbReference>